<dbReference type="SUPFAM" id="SSF48371">
    <property type="entry name" value="ARM repeat"/>
    <property type="match status" value="1"/>
</dbReference>
<name>A0ABP0F6K6_CLALP</name>
<feature type="region of interest" description="Disordered" evidence="8">
    <location>
        <begin position="269"/>
        <end position="376"/>
    </location>
</feature>
<keyword evidence="7" id="KW-0175">Coiled coil</keyword>
<feature type="compositionally biased region" description="Pro residues" evidence="8">
    <location>
        <begin position="281"/>
        <end position="295"/>
    </location>
</feature>
<feature type="region of interest" description="Disordered" evidence="8">
    <location>
        <begin position="56"/>
        <end position="96"/>
    </location>
</feature>
<evidence type="ECO:0000256" key="1">
    <source>
        <dbReference type="ARBA" id="ARBA00004282"/>
    </source>
</evidence>
<feature type="compositionally biased region" description="Polar residues" evidence="8">
    <location>
        <begin position="310"/>
        <end position="320"/>
    </location>
</feature>
<gene>
    <name evidence="9" type="ORF">CVLEPA_LOCUS3656</name>
</gene>
<dbReference type="PROSITE" id="PS50176">
    <property type="entry name" value="ARM_REPEAT"/>
    <property type="match status" value="2"/>
</dbReference>
<dbReference type="InterPro" id="IPR028435">
    <property type="entry name" value="Plakophilin/d_Catenin"/>
</dbReference>
<feature type="compositionally biased region" description="Polar residues" evidence="8">
    <location>
        <begin position="356"/>
        <end position="368"/>
    </location>
</feature>
<keyword evidence="3" id="KW-0677">Repeat</keyword>
<feature type="coiled-coil region" evidence="7">
    <location>
        <begin position="20"/>
        <end position="54"/>
    </location>
</feature>
<comment type="subcellular location">
    <subcellularLocation>
        <location evidence="1">Cell junction</location>
    </subcellularLocation>
</comment>
<dbReference type="Pfam" id="PF00514">
    <property type="entry name" value="Arm"/>
    <property type="match status" value="2"/>
</dbReference>
<dbReference type="PANTHER" id="PTHR10372:SF27">
    <property type="entry name" value="ADHERENS JUNCTION PROTEIN P120"/>
    <property type="match status" value="1"/>
</dbReference>
<sequence length="1037" mass="116952">MSCDKRKQPFTRQADTELILASVKEQEIQFEKLTRELEEEHNTVANQLERCRIKTNLNEVDEEQAEASDTESRRDSSNDADQKLIRQSSASSHPDLYKMSDTLFRRSVSPQKAISAKMDRPQTCPIVSTENHTNYSSEQFKPLAGLAHPQPYYAGPPLSTWMPEYPANSVQIVQPVHYHPAYHQYPVMFGQHIDGVLRQADYTAKAPVQSRNSSFENNQPPPYESHVQDYPHLYGNSPYQGQYYLHQPSQQKFQQAYFVCNQPYTNYPPKNQYKPVSHRAPPVPSKPKPPPPPPRKSSSLQNHLPDVPQYQPNPVHQNNHTADEVQRIPQSTPVRRRQHSTDSHRAFRNSLIYSERQPNQHWPSSQPQKYLDLPSAHYGDLHPQIHRKNILSASPRTVNPAHLHPVLYDEFSRDRDLEISEVIQMLRHPSYTIVSNAAAYIQHVTYGDDNMKSVIRNRGVLPLLVNLLHHHVIDVQQNACGALRNMVYGKNNDDAKIIVRNCGGISSLAHVLRNTVNQEMKELITGVLWNLSSCEHLKVGIVDSAMPVLASRVVIHYVSLLEPNRMAKFCTEDGDSVTELTASDLTIDPHWSTLFINATGCLRNISSAGVEVRRKMRLYEGLIESLLLVIENVIGKNDVDSKGVENCMCILRNLSYRLALEVEAAHVPLSRNADSEHKSKEEDCWRKGKKKGKRRSNDIEVLLNATPSRSTSQGSIHGVELLWQPGVVRRYLALLAETCNHGTLEAASGALQNLSAGQWVWSANIRTAVRKEKGLPMLVEFLQMNNERIVTVMCSTLRNMALDERNKQLIGKHALSDFVDLLPGIDHWSHGDSHGLPPLQELPPVISGQKVLLYEAVCSALRELISSNTENATALYNIGAVPKLIDISRGSNYRYPHRIVKAAGKVLMILWEYKCLRTLLKQRGWSQYHFHLAGVPSIASVGSQVSPFSSPPLSPNEQNSPRDAHSVHNYKHGLFPQSSNHHNMHSSSSVPSPYLPYVAMSTTQPNANVTYSSPQPDANYVMMIKHESEGLPVDSWV</sequence>
<dbReference type="Proteomes" id="UP001642483">
    <property type="component" value="Unassembled WGS sequence"/>
</dbReference>
<feature type="region of interest" description="Disordered" evidence="8">
    <location>
        <begin position="671"/>
        <end position="691"/>
    </location>
</feature>
<feature type="repeat" description="ARM" evidence="6">
    <location>
        <begin position="773"/>
        <end position="810"/>
    </location>
</feature>
<dbReference type="InterPro" id="IPR016024">
    <property type="entry name" value="ARM-type_fold"/>
</dbReference>
<protein>
    <recommendedName>
        <fullName evidence="11">Catenin delta-2</fullName>
    </recommendedName>
</protein>
<reference evidence="9 10" key="1">
    <citation type="submission" date="2024-02" db="EMBL/GenBank/DDBJ databases">
        <authorList>
            <person name="Daric V."/>
            <person name="Darras S."/>
        </authorList>
    </citation>
    <scope>NUCLEOTIDE SEQUENCE [LARGE SCALE GENOMIC DNA]</scope>
</reference>
<feature type="compositionally biased region" description="Basic and acidic residues" evidence="8">
    <location>
        <begin position="70"/>
        <end position="84"/>
    </location>
</feature>
<feature type="region of interest" description="Disordered" evidence="8">
    <location>
        <begin position="207"/>
        <end position="232"/>
    </location>
</feature>
<evidence type="ECO:0000256" key="5">
    <source>
        <dbReference type="ARBA" id="ARBA00022949"/>
    </source>
</evidence>
<feature type="compositionally biased region" description="Acidic residues" evidence="8">
    <location>
        <begin position="59"/>
        <end position="69"/>
    </location>
</feature>
<dbReference type="EMBL" id="CAWYQH010000002">
    <property type="protein sequence ID" value="CAK8673922.1"/>
    <property type="molecule type" value="Genomic_DNA"/>
</dbReference>
<evidence type="ECO:0000256" key="6">
    <source>
        <dbReference type="PROSITE-ProRule" id="PRU00259"/>
    </source>
</evidence>
<keyword evidence="5" id="KW-0965">Cell junction</keyword>
<evidence type="ECO:0000256" key="8">
    <source>
        <dbReference type="SAM" id="MobiDB-lite"/>
    </source>
</evidence>
<feature type="compositionally biased region" description="Polar residues" evidence="8">
    <location>
        <begin position="209"/>
        <end position="218"/>
    </location>
</feature>
<evidence type="ECO:0000313" key="9">
    <source>
        <dbReference type="EMBL" id="CAK8673922.1"/>
    </source>
</evidence>
<evidence type="ECO:0000256" key="4">
    <source>
        <dbReference type="ARBA" id="ARBA00022889"/>
    </source>
</evidence>
<comment type="similarity">
    <text evidence="2">Belongs to the beta-catenin family.</text>
</comment>
<accession>A0ABP0F6K6</accession>
<dbReference type="InterPro" id="IPR011989">
    <property type="entry name" value="ARM-like"/>
</dbReference>
<feature type="compositionally biased region" description="Basic and acidic residues" evidence="8">
    <location>
        <begin position="673"/>
        <end position="686"/>
    </location>
</feature>
<evidence type="ECO:0000256" key="7">
    <source>
        <dbReference type="SAM" id="Coils"/>
    </source>
</evidence>
<evidence type="ECO:0000256" key="2">
    <source>
        <dbReference type="ARBA" id="ARBA00005462"/>
    </source>
</evidence>
<feature type="repeat" description="ARM" evidence="6">
    <location>
        <begin position="459"/>
        <end position="495"/>
    </location>
</feature>
<evidence type="ECO:0008006" key="11">
    <source>
        <dbReference type="Google" id="ProtNLM"/>
    </source>
</evidence>
<dbReference type="Gene3D" id="1.25.10.10">
    <property type="entry name" value="Leucine-rich Repeat Variant"/>
    <property type="match status" value="1"/>
</dbReference>
<evidence type="ECO:0000256" key="3">
    <source>
        <dbReference type="ARBA" id="ARBA00022737"/>
    </source>
</evidence>
<keyword evidence="4" id="KW-0130">Cell adhesion</keyword>
<dbReference type="PANTHER" id="PTHR10372">
    <property type="entry name" value="PLAKOPHILLIN-RELATED"/>
    <property type="match status" value="1"/>
</dbReference>
<dbReference type="SMART" id="SM00185">
    <property type="entry name" value="ARM"/>
    <property type="match status" value="7"/>
</dbReference>
<feature type="region of interest" description="Disordered" evidence="8">
    <location>
        <begin position="946"/>
        <end position="967"/>
    </location>
</feature>
<organism evidence="9 10">
    <name type="scientific">Clavelina lepadiformis</name>
    <name type="common">Light-bulb sea squirt</name>
    <name type="synonym">Ascidia lepadiformis</name>
    <dbReference type="NCBI Taxonomy" id="159417"/>
    <lineage>
        <taxon>Eukaryota</taxon>
        <taxon>Metazoa</taxon>
        <taxon>Chordata</taxon>
        <taxon>Tunicata</taxon>
        <taxon>Ascidiacea</taxon>
        <taxon>Aplousobranchia</taxon>
        <taxon>Clavelinidae</taxon>
        <taxon>Clavelina</taxon>
    </lineage>
</organism>
<proteinExistence type="inferred from homology"/>
<dbReference type="InterPro" id="IPR000225">
    <property type="entry name" value="Armadillo"/>
</dbReference>
<evidence type="ECO:0000313" key="10">
    <source>
        <dbReference type="Proteomes" id="UP001642483"/>
    </source>
</evidence>
<keyword evidence="10" id="KW-1185">Reference proteome</keyword>
<comment type="caution">
    <text evidence="9">The sequence shown here is derived from an EMBL/GenBank/DDBJ whole genome shotgun (WGS) entry which is preliminary data.</text>
</comment>